<comment type="caution">
    <text evidence="1">The sequence shown here is derived from an EMBL/GenBank/DDBJ whole genome shotgun (WGS) entry which is preliminary data.</text>
</comment>
<feature type="non-terminal residue" evidence="1">
    <location>
        <position position="81"/>
    </location>
</feature>
<evidence type="ECO:0000313" key="1">
    <source>
        <dbReference type="EMBL" id="KKL64600.1"/>
    </source>
</evidence>
<reference evidence="1" key="1">
    <citation type="journal article" date="2015" name="Nature">
        <title>Complex archaea that bridge the gap between prokaryotes and eukaryotes.</title>
        <authorList>
            <person name="Spang A."/>
            <person name="Saw J.H."/>
            <person name="Jorgensen S.L."/>
            <person name="Zaremba-Niedzwiedzka K."/>
            <person name="Martijn J."/>
            <person name="Lind A.E."/>
            <person name="van Eijk R."/>
            <person name="Schleper C."/>
            <person name="Guy L."/>
            <person name="Ettema T.J."/>
        </authorList>
    </citation>
    <scope>NUCLEOTIDE SEQUENCE</scope>
</reference>
<name>A0A0F9G4T1_9ZZZZ</name>
<sequence length="81" mass="9089">MTRQCADCKIIMGEKCGECGSEELLLIDSAEVPDVEVPDWWECPKGHVFQEGMTLDPPQITHGICDPCLEKRRQEVESAAR</sequence>
<gene>
    <name evidence="1" type="ORF">LCGC14_2163300</name>
</gene>
<accession>A0A0F9G4T1</accession>
<dbReference type="EMBL" id="LAZR01027791">
    <property type="protein sequence ID" value="KKL64600.1"/>
    <property type="molecule type" value="Genomic_DNA"/>
</dbReference>
<protein>
    <submittedName>
        <fullName evidence="1">Uncharacterized protein</fullName>
    </submittedName>
</protein>
<proteinExistence type="predicted"/>
<organism evidence="1">
    <name type="scientific">marine sediment metagenome</name>
    <dbReference type="NCBI Taxonomy" id="412755"/>
    <lineage>
        <taxon>unclassified sequences</taxon>
        <taxon>metagenomes</taxon>
        <taxon>ecological metagenomes</taxon>
    </lineage>
</organism>
<dbReference type="AlphaFoldDB" id="A0A0F9G4T1"/>